<accession>A0A318ZGB4</accession>
<dbReference type="STRING" id="1450539.A0A318ZGB4"/>
<dbReference type="RefSeq" id="XP_025431386.1">
    <property type="nucleotide sequence ID" value="XM_025577393.1"/>
</dbReference>
<evidence type="ECO:0000313" key="2">
    <source>
        <dbReference type="Proteomes" id="UP000248349"/>
    </source>
</evidence>
<proteinExistence type="predicted"/>
<evidence type="ECO:0008006" key="3">
    <source>
        <dbReference type="Google" id="ProtNLM"/>
    </source>
</evidence>
<gene>
    <name evidence="1" type="ORF">BP01DRAFT_382840</name>
</gene>
<dbReference type="AlphaFoldDB" id="A0A318ZGB4"/>
<dbReference type="GeneID" id="37078622"/>
<keyword evidence="2" id="KW-1185">Reference proteome</keyword>
<dbReference type="OrthoDB" id="20872at2759"/>
<dbReference type="SUPFAM" id="SSF48403">
    <property type="entry name" value="Ankyrin repeat"/>
    <property type="match status" value="1"/>
</dbReference>
<name>A0A318ZGB4_9EURO</name>
<dbReference type="Proteomes" id="UP000248349">
    <property type="component" value="Unassembled WGS sequence"/>
</dbReference>
<dbReference type="EMBL" id="KZ821232">
    <property type="protein sequence ID" value="PYH45404.1"/>
    <property type="molecule type" value="Genomic_DNA"/>
</dbReference>
<dbReference type="InterPro" id="IPR036770">
    <property type="entry name" value="Ankyrin_rpt-contain_sf"/>
</dbReference>
<organism evidence="1 2">
    <name type="scientific">Aspergillus saccharolyticus JOP 1030-1</name>
    <dbReference type="NCBI Taxonomy" id="1450539"/>
    <lineage>
        <taxon>Eukaryota</taxon>
        <taxon>Fungi</taxon>
        <taxon>Dikarya</taxon>
        <taxon>Ascomycota</taxon>
        <taxon>Pezizomycotina</taxon>
        <taxon>Eurotiomycetes</taxon>
        <taxon>Eurotiomycetidae</taxon>
        <taxon>Eurotiales</taxon>
        <taxon>Aspergillaceae</taxon>
        <taxon>Aspergillus</taxon>
        <taxon>Aspergillus subgen. Circumdati</taxon>
    </lineage>
</organism>
<reference evidence="1 2" key="1">
    <citation type="submission" date="2016-12" db="EMBL/GenBank/DDBJ databases">
        <title>The genomes of Aspergillus section Nigri reveals drivers in fungal speciation.</title>
        <authorList>
            <consortium name="DOE Joint Genome Institute"/>
            <person name="Vesth T.C."/>
            <person name="Nybo J."/>
            <person name="Theobald S."/>
            <person name="Brandl J."/>
            <person name="Frisvad J.C."/>
            <person name="Nielsen K.F."/>
            <person name="Lyhne E.K."/>
            <person name="Kogle M.E."/>
            <person name="Kuo A."/>
            <person name="Riley R."/>
            <person name="Clum A."/>
            <person name="Nolan M."/>
            <person name="Lipzen A."/>
            <person name="Salamov A."/>
            <person name="Henrissat B."/>
            <person name="Wiebenga A."/>
            <person name="De Vries R.P."/>
            <person name="Grigoriev I.V."/>
            <person name="Mortensen U.H."/>
            <person name="Andersen M.R."/>
            <person name="Baker S.E."/>
        </authorList>
    </citation>
    <scope>NUCLEOTIDE SEQUENCE [LARGE SCALE GENOMIC DNA]</scope>
    <source>
        <strain evidence="1 2">JOP 1030-1</strain>
    </source>
</reference>
<dbReference type="Gene3D" id="1.25.40.20">
    <property type="entry name" value="Ankyrin repeat-containing domain"/>
    <property type="match status" value="1"/>
</dbReference>
<evidence type="ECO:0000313" key="1">
    <source>
        <dbReference type="EMBL" id="PYH45404.1"/>
    </source>
</evidence>
<sequence>MVKLLVEEAGGDLNLLNDRQEGLLSEVAVRTHCFWSKWDDGTSHYGFIRARQSPAWKAQVDAETMAEMVAMTAFFLNLGADIRRAGGDLALANAIKSHNAELAQLLQARGARIQALNESDQPALELLDLLYTILY</sequence>
<protein>
    <recommendedName>
        <fullName evidence="3">Ankyrin</fullName>
    </recommendedName>
</protein>